<accession>A0A834ISP5</accession>
<name>A0A834ISP5_RHYFE</name>
<organism evidence="1 2">
    <name type="scientific">Rhynchophorus ferrugineus</name>
    <name type="common">Red palm weevil</name>
    <name type="synonym">Curculio ferrugineus</name>
    <dbReference type="NCBI Taxonomy" id="354439"/>
    <lineage>
        <taxon>Eukaryota</taxon>
        <taxon>Metazoa</taxon>
        <taxon>Ecdysozoa</taxon>
        <taxon>Arthropoda</taxon>
        <taxon>Hexapoda</taxon>
        <taxon>Insecta</taxon>
        <taxon>Pterygota</taxon>
        <taxon>Neoptera</taxon>
        <taxon>Endopterygota</taxon>
        <taxon>Coleoptera</taxon>
        <taxon>Polyphaga</taxon>
        <taxon>Cucujiformia</taxon>
        <taxon>Curculionidae</taxon>
        <taxon>Dryophthorinae</taxon>
        <taxon>Rhynchophorus</taxon>
    </lineage>
</organism>
<comment type="caution">
    <text evidence="1">The sequence shown here is derived from an EMBL/GenBank/DDBJ whole genome shotgun (WGS) entry which is preliminary data.</text>
</comment>
<dbReference type="AlphaFoldDB" id="A0A834ISP5"/>
<keyword evidence="2" id="KW-1185">Reference proteome</keyword>
<reference evidence="1" key="1">
    <citation type="submission" date="2020-08" db="EMBL/GenBank/DDBJ databases">
        <title>Genome sequencing and assembly of the red palm weevil Rhynchophorus ferrugineus.</title>
        <authorList>
            <person name="Dias G.B."/>
            <person name="Bergman C.M."/>
            <person name="Manee M."/>
        </authorList>
    </citation>
    <scope>NUCLEOTIDE SEQUENCE</scope>
    <source>
        <strain evidence="1">AA-2017</strain>
        <tissue evidence="1">Whole larva</tissue>
    </source>
</reference>
<proteinExistence type="predicted"/>
<evidence type="ECO:0000313" key="1">
    <source>
        <dbReference type="EMBL" id="KAF7283118.1"/>
    </source>
</evidence>
<sequence length="95" mass="10724">METVDVSLPRRPLHLPTFRIPPSPAIPSFAIEAGKTSQHLKSLFPELRLQAVLPSPDGSRNRFRLEQADFIARDREIIRVCSCNGWSWSSLISVL</sequence>
<protein>
    <submittedName>
        <fullName evidence="1">Uncharacterized protein</fullName>
    </submittedName>
</protein>
<evidence type="ECO:0000313" key="2">
    <source>
        <dbReference type="Proteomes" id="UP000625711"/>
    </source>
</evidence>
<dbReference type="Proteomes" id="UP000625711">
    <property type="component" value="Unassembled WGS sequence"/>
</dbReference>
<gene>
    <name evidence="1" type="ORF">GWI33_001310</name>
</gene>
<dbReference type="EMBL" id="JAACXV010000136">
    <property type="protein sequence ID" value="KAF7283118.1"/>
    <property type="molecule type" value="Genomic_DNA"/>
</dbReference>